<reference evidence="1" key="2">
    <citation type="journal article" date="2015" name="Fish Shellfish Immunol.">
        <title>Early steps in the European eel (Anguilla anguilla)-Vibrio vulnificus interaction in the gills: Role of the RtxA13 toxin.</title>
        <authorList>
            <person name="Callol A."/>
            <person name="Pajuelo D."/>
            <person name="Ebbesson L."/>
            <person name="Teles M."/>
            <person name="MacKenzie S."/>
            <person name="Amaro C."/>
        </authorList>
    </citation>
    <scope>NUCLEOTIDE SEQUENCE</scope>
</reference>
<dbReference type="AlphaFoldDB" id="A0A0E9TY64"/>
<reference evidence="1" key="1">
    <citation type="submission" date="2014-11" db="EMBL/GenBank/DDBJ databases">
        <authorList>
            <person name="Amaro Gonzalez C."/>
        </authorList>
    </citation>
    <scope>NUCLEOTIDE SEQUENCE</scope>
</reference>
<accession>A0A0E9TY64</accession>
<organism evidence="1">
    <name type="scientific">Anguilla anguilla</name>
    <name type="common">European freshwater eel</name>
    <name type="synonym">Muraena anguilla</name>
    <dbReference type="NCBI Taxonomy" id="7936"/>
    <lineage>
        <taxon>Eukaryota</taxon>
        <taxon>Metazoa</taxon>
        <taxon>Chordata</taxon>
        <taxon>Craniata</taxon>
        <taxon>Vertebrata</taxon>
        <taxon>Euteleostomi</taxon>
        <taxon>Actinopterygii</taxon>
        <taxon>Neopterygii</taxon>
        <taxon>Teleostei</taxon>
        <taxon>Anguilliformes</taxon>
        <taxon>Anguillidae</taxon>
        <taxon>Anguilla</taxon>
    </lineage>
</organism>
<evidence type="ECO:0000313" key="1">
    <source>
        <dbReference type="EMBL" id="JAH58481.1"/>
    </source>
</evidence>
<name>A0A0E9TY64_ANGAN</name>
<protein>
    <submittedName>
        <fullName evidence="1">Uncharacterized protein</fullName>
    </submittedName>
</protein>
<proteinExistence type="predicted"/>
<sequence length="39" mass="4701">MRRYQVCVLISSFSLRITSIKDLSFKILCKMNNIKYRKC</sequence>
<dbReference type="EMBL" id="GBXM01050096">
    <property type="protein sequence ID" value="JAH58481.1"/>
    <property type="molecule type" value="Transcribed_RNA"/>
</dbReference>